<name>Q1K4E6_DESA6</name>
<organism evidence="2 3">
    <name type="scientific">Desulfuromonas acetoxidans (strain DSM 684 / 11070)</name>
    <dbReference type="NCBI Taxonomy" id="281689"/>
    <lineage>
        <taxon>Bacteria</taxon>
        <taxon>Pseudomonadati</taxon>
        <taxon>Thermodesulfobacteriota</taxon>
        <taxon>Desulfuromonadia</taxon>
        <taxon>Desulfuromonadales</taxon>
        <taxon>Desulfuromonadaceae</taxon>
        <taxon>Desulfuromonas</taxon>
    </lineage>
</organism>
<dbReference type="AlphaFoldDB" id="Q1K4E6"/>
<dbReference type="SMART" id="SM00880">
    <property type="entry name" value="CHAD"/>
    <property type="match status" value="1"/>
</dbReference>
<reference evidence="2" key="2">
    <citation type="submission" date="2006-05" db="EMBL/GenBank/DDBJ databases">
        <title>Sequencing of the draft genome and assembly of Desulfuromonas acetoxidans DSM 684.</title>
        <authorList>
            <consortium name="US DOE Joint Genome Institute (JGI-PGF)"/>
            <person name="Copeland A."/>
            <person name="Lucas S."/>
            <person name="Lapidus A."/>
            <person name="Barry K."/>
            <person name="Detter J.C."/>
            <person name="Glavina del Rio T."/>
            <person name="Hammon N."/>
            <person name="Israni S."/>
            <person name="Dalin E."/>
            <person name="Tice H."/>
            <person name="Bruce D."/>
            <person name="Pitluck S."/>
            <person name="Richardson P."/>
        </authorList>
    </citation>
    <scope>NUCLEOTIDE SEQUENCE [LARGE SCALE GENOMIC DNA]</scope>
    <source>
        <strain evidence="2">DSM 684</strain>
    </source>
</reference>
<dbReference type="EMBL" id="AAEW02000001">
    <property type="protein sequence ID" value="EAT17157.1"/>
    <property type="molecule type" value="Genomic_DNA"/>
</dbReference>
<keyword evidence="3" id="KW-1185">Reference proteome</keyword>
<protein>
    <submittedName>
        <fullName evidence="2">CHAD domain protein</fullName>
    </submittedName>
</protein>
<evidence type="ECO:0000313" key="3">
    <source>
        <dbReference type="Proteomes" id="UP000005695"/>
    </source>
</evidence>
<dbReference type="InterPro" id="IPR007899">
    <property type="entry name" value="CHAD_dom"/>
</dbReference>
<dbReference type="PANTHER" id="PTHR39339:SF1">
    <property type="entry name" value="CHAD DOMAIN-CONTAINING PROTEIN"/>
    <property type="match status" value="1"/>
</dbReference>
<reference evidence="2" key="1">
    <citation type="submission" date="2006-05" db="EMBL/GenBank/DDBJ databases">
        <title>Annotation of the draft genome assembly of Desulfuromonas acetoxidans DSM 684.</title>
        <authorList>
            <consortium name="US DOE Joint Genome Institute (JGI-ORNL)"/>
            <person name="Larimer F."/>
            <person name="Land M."/>
            <person name="Hauser L."/>
        </authorList>
    </citation>
    <scope>NUCLEOTIDE SEQUENCE [LARGE SCALE GENOMIC DNA]</scope>
    <source>
        <strain evidence="2">DSM 684</strain>
    </source>
</reference>
<evidence type="ECO:0000259" key="1">
    <source>
        <dbReference type="PROSITE" id="PS51708"/>
    </source>
</evidence>
<dbReference type="Gene3D" id="1.40.20.10">
    <property type="entry name" value="CHAD domain"/>
    <property type="match status" value="1"/>
</dbReference>
<comment type="caution">
    <text evidence="2">The sequence shown here is derived from an EMBL/GenBank/DDBJ whole genome shotgun (WGS) entry which is preliminary data.</text>
</comment>
<dbReference type="RefSeq" id="WP_005997346.1">
    <property type="nucleotide sequence ID" value="NZ_AAEW02000001.1"/>
</dbReference>
<proteinExistence type="predicted"/>
<dbReference type="Pfam" id="PF05235">
    <property type="entry name" value="CHAD"/>
    <property type="match status" value="1"/>
</dbReference>
<dbReference type="Proteomes" id="UP000005695">
    <property type="component" value="Unassembled WGS sequence"/>
</dbReference>
<dbReference type="OrthoDB" id="9777271at2"/>
<evidence type="ECO:0000313" key="2">
    <source>
        <dbReference type="EMBL" id="EAT17157.1"/>
    </source>
</evidence>
<dbReference type="PROSITE" id="PS51708">
    <property type="entry name" value="CHAD"/>
    <property type="match status" value="1"/>
</dbReference>
<dbReference type="PANTHER" id="PTHR39339">
    <property type="entry name" value="SLR1444 PROTEIN"/>
    <property type="match status" value="1"/>
</dbReference>
<accession>Q1K4E6</accession>
<gene>
    <name evidence="2" type="ORF">Dace_3023</name>
</gene>
<feature type="domain" description="CHAD" evidence="1">
    <location>
        <begin position="200"/>
        <end position="486"/>
    </location>
</feature>
<sequence length="499" mass="57742">MTTALSWKLKKPLTHEQISRLLEPYTVECIDTREMQWSVLDDPVWHIWQNGCTLLYAHHQPSLQLWQNNALQFSDANASPEARFPYQLHNQHLAERLHPLLGVRAFTEKHRVFWQQTTLAVRNDDRKIVCRLILIQQPQIFLLSLHPLRGYQQEAKAIRRQLSTLNMQPCASLTMRQILLYSGLEVTVPPKQLTFNLKATDPAQQAILHMLKHLVTSARQQEQGLVDDIDTEYAHQYRVALRKARSLISLFKTCLPQQPRNALKHQFKQLAQRSNRLRDLDVFLLDRNHYVTLLPPALGPGLDKAFQRIQRQRNREQKQLTALLSSAEYQDEVQHLMTTLDLAQQPLTNKGTKAIRPLAAKKIARHYRQICRDGLDIDDTTADVVIHALRIECKKLRYLLELFSELFHRNRIKRLIKKLKQLQDILGRFNDLTVQQAFLSHLATTTRDSAQAISLNALIAVLYQQHVQERRRVVGAIAAFTGEEGVMDIQTLTQDGDTL</sequence>
<dbReference type="InterPro" id="IPR038186">
    <property type="entry name" value="CHAD_dom_sf"/>
</dbReference>